<gene>
    <name evidence="1" type="ORF">ENQ31_00975</name>
</gene>
<name>A0A7C2NBE8_9BACT</name>
<dbReference type="AlphaFoldDB" id="A0A7C2NBE8"/>
<reference evidence="1" key="1">
    <citation type="journal article" date="2020" name="mSystems">
        <title>Genome- and Community-Level Interaction Insights into Carbon Utilization and Element Cycling Functions of Hydrothermarchaeota in Hydrothermal Sediment.</title>
        <authorList>
            <person name="Zhou Z."/>
            <person name="Liu Y."/>
            <person name="Xu W."/>
            <person name="Pan J."/>
            <person name="Luo Z.H."/>
            <person name="Li M."/>
        </authorList>
    </citation>
    <scope>NUCLEOTIDE SEQUENCE [LARGE SCALE GENOMIC DNA]</scope>
    <source>
        <strain evidence="1">SpSt-299</strain>
    </source>
</reference>
<proteinExistence type="predicted"/>
<comment type="caution">
    <text evidence="1">The sequence shown here is derived from an EMBL/GenBank/DDBJ whole genome shotgun (WGS) entry which is preliminary data.</text>
</comment>
<accession>A0A7C2NBE8</accession>
<protein>
    <submittedName>
        <fullName evidence="1">Uncharacterized protein</fullName>
    </submittedName>
</protein>
<sequence length="267" mass="27573">MPVYAVLKPGGNLVAQPSRLQNAGSQASLSLTGDPQPGLTPLVVPLELAYQAAPTGNPRPARLMALGVASDNSSNPTITFGVKTEAPWVSPEDVKVQVFLDTNQDGTADFKLENRRAVDDTDGFSVRVCPLPAGACQDVAPLGGLSPEGVHIPAFASSVMVLAVPGSEVGLSPGSNFQFWAVTSDSFGEATRTPVIPARVGGNAVSFPGITGVAALPAAPGQVLSLSLSSNTAARVLLLFPHNRSSLQMQVVPVGKGQPARHLSRRQ</sequence>
<dbReference type="EMBL" id="DSMR01000068">
    <property type="protein sequence ID" value="HET46727.1"/>
    <property type="molecule type" value="Genomic_DNA"/>
</dbReference>
<organism evidence="1">
    <name type="scientific">Thermoanaerobaculum aquaticum</name>
    <dbReference type="NCBI Taxonomy" id="1312852"/>
    <lineage>
        <taxon>Bacteria</taxon>
        <taxon>Pseudomonadati</taxon>
        <taxon>Acidobacteriota</taxon>
        <taxon>Thermoanaerobaculia</taxon>
        <taxon>Thermoanaerobaculales</taxon>
        <taxon>Thermoanaerobaculaceae</taxon>
        <taxon>Thermoanaerobaculum</taxon>
    </lineage>
</organism>
<evidence type="ECO:0000313" key="1">
    <source>
        <dbReference type="EMBL" id="HET46727.1"/>
    </source>
</evidence>